<feature type="compositionally biased region" description="Low complexity" evidence="1">
    <location>
        <begin position="64"/>
        <end position="74"/>
    </location>
</feature>
<dbReference type="AlphaFoldDB" id="A0A0N4ZXU8"/>
<dbReference type="WBParaSite" id="PTRK_0001360400.1">
    <property type="protein sequence ID" value="PTRK_0001360400.1"/>
    <property type="gene ID" value="PTRK_0001360400"/>
</dbReference>
<name>A0A0N4ZXU8_PARTI</name>
<protein>
    <submittedName>
        <fullName evidence="3">Uncharacterized protein</fullName>
    </submittedName>
</protein>
<evidence type="ECO:0000313" key="2">
    <source>
        <dbReference type="Proteomes" id="UP000038045"/>
    </source>
</evidence>
<reference evidence="3" key="1">
    <citation type="submission" date="2017-02" db="UniProtKB">
        <authorList>
            <consortium name="WormBaseParasite"/>
        </authorList>
    </citation>
    <scope>IDENTIFICATION</scope>
</reference>
<feature type="compositionally biased region" description="Basic and acidic residues" evidence="1">
    <location>
        <begin position="92"/>
        <end position="101"/>
    </location>
</feature>
<feature type="compositionally biased region" description="Pro residues" evidence="1">
    <location>
        <begin position="38"/>
        <end position="63"/>
    </location>
</feature>
<feature type="region of interest" description="Disordered" evidence="1">
    <location>
        <begin position="31"/>
        <end position="107"/>
    </location>
</feature>
<evidence type="ECO:0000256" key="1">
    <source>
        <dbReference type="SAM" id="MobiDB-lite"/>
    </source>
</evidence>
<evidence type="ECO:0000313" key="3">
    <source>
        <dbReference type="WBParaSite" id="PTRK_0001360400.1"/>
    </source>
</evidence>
<organism evidence="2 3">
    <name type="scientific">Parastrongyloides trichosuri</name>
    <name type="common">Possum-specific nematode worm</name>
    <dbReference type="NCBI Taxonomy" id="131310"/>
    <lineage>
        <taxon>Eukaryota</taxon>
        <taxon>Metazoa</taxon>
        <taxon>Ecdysozoa</taxon>
        <taxon>Nematoda</taxon>
        <taxon>Chromadorea</taxon>
        <taxon>Rhabditida</taxon>
        <taxon>Tylenchina</taxon>
        <taxon>Panagrolaimomorpha</taxon>
        <taxon>Strongyloidoidea</taxon>
        <taxon>Strongyloididae</taxon>
        <taxon>Parastrongyloides</taxon>
    </lineage>
</organism>
<proteinExistence type="predicted"/>
<sequence length="107" mass="12228">MSEDLRRYYSGEINEDFEKKFKEYEEKWMKRGDNKILSPPPTPTPTTPPPPSTPLPAPTPPTPDAALAPVATAAITDEVAGEKKKKGRPKKEKRELPWEPWKKRKFL</sequence>
<accession>A0A0N4ZXU8</accession>
<dbReference type="Proteomes" id="UP000038045">
    <property type="component" value="Unplaced"/>
</dbReference>
<keyword evidence="2" id="KW-1185">Reference proteome</keyword>